<evidence type="ECO:0000313" key="2">
    <source>
        <dbReference type="Proteomes" id="UP000334340"/>
    </source>
</evidence>
<reference evidence="1 2" key="1">
    <citation type="submission" date="2019-07" db="EMBL/GenBank/DDBJ databases">
        <authorList>
            <person name="Cremers G."/>
        </authorList>
    </citation>
    <scope>NUCLEOTIDE SEQUENCE [LARGE SCALE GENOMIC DNA]</scope>
</reference>
<dbReference type="AlphaFoldDB" id="A0A564ZG34"/>
<accession>A0A564ZG34</accession>
<keyword evidence="2" id="KW-1185">Reference proteome</keyword>
<dbReference type="Proteomes" id="UP000334340">
    <property type="component" value="Unassembled WGS sequence"/>
</dbReference>
<organism evidence="1 2">
    <name type="scientific">Candidatus Methylomirabilis lanthanidiphila</name>
    <dbReference type="NCBI Taxonomy" id="2211376"/>
    <lineage>
        <taxon>Bacteria</taxon>
        <taxon>Candidatus Methylomirabilota</taxon>
        <taxon>Candidatus Methylomirabilia</taxon>
        <taxon>Candidatus Methylomirabilales</taxon>
        <taxon>Candidatus Methylomirabilaceae</taxon>
        <taxon>Candidatus Methylomirabilis</taxon>
    </lineage>
</organism>
<protein>
    <submittedName>
        <fullName evidence="1">Uncharacterized protein</fullName>
    </submittedName>
</protein>
<dbReference type="EMBL" id="CABIKM010000011">
    <property type="protein sequence ID" value="VUZ84279.1"/>
    <property type="molecule type" value="Genomic_DNA"/>
</dbReference>
<sequence>MKEDETFSKTQPLRLGFLFVGREESGGPTDGASRQPRVLSVAPEDLPVIIRLLLREGPRDYVLRKTKAGKLLLNRRDETVG</sequence>
<proteinExistence type="predicted"/>
<evidence type="ECO:0000313" key="1">
    <source>
        <dbReference type="EMBL" id="VUZ84279.1"/>
    </source>
</evidence>
<gene>
    <name evidence="1" type="ORF">MELA_00650</name>
</gene>
<name>A0A564ZG34_9BACT</name>